<gene>
    <name evidence="2" type="ORF">G925_02422</name>
</gene>
<keyword evidence="1" id="KW-0472">Membrane</keyword>
<dbReference type="EMBL" id="AWBU01000020">
    <property type="protein sequence ID" value="EQX26902.1"/>
    <property type="molecule type" value="Genomic_DNA"/>
</dbReference>
<evidence type="ECO:0000256" key="1">
    <source>
        <dbReference type="SAM" id="Phobius"/>
    </source>
</evidence>
<accession>A0A0E2L3J5</accession>
<name>A0A0E2L3J5_ECOU3</name>
<protein>
    <submittedName>
        <fullName evidence="2">Uncharacterized protein</fullName>
    </submittedName>
</protein>
<sequence length="61" mass="7242">MSRRSSFLGFVIFLSCTGYIVIWSISNIDRGGKYLIVMFFPLFLGWYAARLLEEWGYRHKK</sequence>
<feature type="transmembrane region" description="Helical" evidence="1">
    <location>
        <begin position="34"/>
        <end position="52"/>
    </location>
</feature>
<proteinExistence type="predicted"/>
<organism evidence="2 3">
    <name type="scientific">Escherichia coli (strain UMEA 3162-1)</name>
    <dbReference type="NCBI Taxonomy" id="1281200"/>
    <lineage>
        <taxon>Bacteria</taxon>
        <taxon>Pseudomonadati</taxon>
        <taxon>Pseudomonadota</taxon>
        <taxon>Gammaproteobacteria</taxon>
        <taxon>Enterobacterales</taxon>
        <taxon>Enterobacteriaceae</taxon>
        <taxon>Escherichia</taxon>
    </lineage>
</organism>
<reference evidence="3" key="1">
    <citation type="submission" date="2013-07" db="EMBL/GenBank/DDBJ databases">
        <title>The genome sequence of Escherichia coli UMEA 3162-1.</title>
        <authorList>
            <consortium name="The Broad Institute Genome Sequencing Platform"/>
            <consortium name="The Broad Institute Genome Sequencing Center for Infectious Disease"/>
            <person name="Feldgarden M."/>
            <person name="Frimodt-Moller N."/>
            <person name="Leihof R.F."/>
            <person name="Rasmussen L."/>
            <person name="Young S.K."/>
            <person name="Zeng Q."/>
            <person name="Gargeya S."/>
            <person name="Abouelleil A."/>
            <person name="Alvarado L."/>
            <person name="Berlin A.M."/>
            <person name="Chapman S.B."/>
            <person name="Gainer-Dewar J."/>
            <person name="Goldberg J."/>
            <person name="Gnerre S."/>
            <person name="Griggs A."/>
            <person name="Gujja S."/>
            <person name="Hansen M."/>
            <person name="Howarth C."/>
            <person name="Imamovic A."/>
            <person name="Larimer J."/>
            <person name="McCowan C."/>
            <person name="Murphy C."/>
            <person name="Pearson M."/>
            <person name="Poon T."/>
            <person name="Priest M."/>
            <person name="Roberts A."/>
            <person name="Saif S."/>
            <person name="Shea T."/>
            <person name="Sykes S."/>
            <person name="Wortman J."/>
            <person name="Nusbaum C."/>
            <person name="Birren B."/>
        </authorList>
    </citation>
    <scope>NUCLEOTIDE SEQUENCE [LARGE SCALE GENOMIC DNA]</scope>
    <source>
        <strain evidence="3">UMEA 3162-1</strain>
    </source>
</reference>
<evidence type="ECO:0000313" key="3">
    <source>
        <dbReference type="Proteomes" id="UP000016035"/>
    </source>
</evidence>
<dbReference type="PROSITE" id="PS51257">
    <property type="entry name" value="PROKAR_LIPOPROTEIN"/>
    <property type="match status" value="1"/>
</dbReference>
<keyword evidence="1" id="KW-0812">Transmembrane</keyword>
<evidence type="ECO:0000313" key="2">
    <source>
        <dbReference type="EMBL" id="EQX26902.1"/>
    </source>
</evidence>
<dbReference type="HOGENOM" id="CLU_2915542_0_0_6"/>
<dbReference type="AlphaFoldDB" id="A0A0E2L3J5"/>
<comment type="caution">
    <text evidence="2">The sequence shown here is derived from an EMBL/GenBank/DDBJ whole genome shotgun (WGS) entry which is preliminary data.</text>
</comment>
<keyword evidence="1" id="KW-1133">Transmembrane helix</keyword>
<dbReference type="Proteomes" id="UP000016035">
    <property type="component" value="Unassembled WGS sequence"/>
</dbReference>
<feature type="transmembrane region" description="Helical" evidence="1">
    <location>
        <begin position="7"/>
        <end position="28"/>
    </location>
</feature>